<comment type="caution">
    <text evidence="1">The sequence shown here is derived from an EMBL/GenBank/DDBJ whole genome shotgun (WGS) entry which is preliminary data.</text>
</comment>
<organism evidence="1 2">
    <name type="scientific">Sphingomonas parva</name>
    <dbReference type="NCBI Taxonomy" id="2555898"/>
    <lineage>
        <taxon>Bacteria</taxon>
        <taxon>Pseudomonadati</taxon>
        <taxon>Pseudomonadota</taxon>
        <taxon>Alphaproteobacteria</taxon>
        <taxon>Sphingomonadales</taxon>
        <taxon>Sphingomonadaceae</taxon>
        <taxon>Sphingomonas</taxon>
    </lineage>
</organism>
<dbReference type="GO" id="GO:0016787">
    <property type="term" value="F:hydrolase activity"/>
    <property type="evidence" value="ECO:0007669"/>
    <property type="project" value="UniProtKB-KW"/>
</dbReference>
<dbReference type="Pfam" id="PF06821">
    <property type="entry name" value="Ser_hydrolase"/>
    <property type="match status" value="1"/>
</dbReference>
<keyword evidence="1" id="KW-0378">Hydrolase</keyword>
<dbReference type="InterPro" id="IPR010662">
    <property type="entry name" value="RBBP9/YdeN"/>
</dbReference>
<dbReference type="Proteomes" id="UP000298213">
    <property type="component" value="Unassembled WGS sequence"/>
</dbReference>
<dbReference type="AlphaFoldDB" id="A0A4Y8ZSI3"/>
<evidence type="ECO:0000313" key="1">
    <source>
        <dbReference type="EMBL" id="TFI57749.1"/>
    </source>
</evidence>
<dbReference type="Gene3D" id="3.40.50.1820">
    <property type="entry name" value="alpha/beta hydrolase"/>
    <property type="match status" value="1"/>
</dbReference>
<proteinExistence type="predicted"/>
<name>A0A4Y8ZSI3_9SPHN</name>
<dbReference type="EMBL" id="SPDV01000026">
    <property type="protein sequence ID" value="TFI57749.1"/>
    <property type="molecule type" value="Genomic_DNA"/>
</dbReference>
<accession>A0A4Y8ZSI3</accession>
<protein>
    <submittedName>
        <fullName evidence="1">Alpha/beta hydrolase</fullName>
    </submittedName>
</protein>
<evidence type="ECO:0000313" key="2">
    <source>
        <dbReference type="Proteomes" id="UP000298213"/>
    </source>
</evidence>
<dbReference type="InterPro" id="IPR029058">
    <property type="entry name" value="AB_hydrolase_fold"/>
</dbReference>
<sequence>MRQPGGKRGAASTPIFGSAPNPTALARGHCQPWHLAILLPLSLRFSRFVDGEADRRASTGPPEGFFTPDCNADREEAEVQLELHQGSARRHHDIGRDTAPHGVLILPGLDDSGPRHWQSAWSRLPHFRRVDFAEWERPRLHDWVPRLDRAVREHPRPLVLVAHSLGCIAAAWWAALSWSEAFREKVCGALLVAPPDIDDEDIEIRLRDFRPLPRLRLPFPSIVVASRNDPFCRFARAQEIASAWGSDFVDGGAIGHINSDSPIGPWAQGLPLLARLSGHNGNLLVAELGLRTAFA</sequence>
<dbReference type="OrthoDB" id="9804993at2"/>
<dbReference type="SUPFAM" id="SSF53474">
    <property type="entry name" value="alpha/beta-Hydrolases"/>
    <property type="match status" value="1"/>
</dbReference>
<reference evidence="1 2" key="1">
    <citation type="submission" date="2019-03" db="EMBL/GenBank/DDBJ databases">
        <title>Genome sequence of Sphingomonas sp. 17J27-24.</title>
        <authorList>
            <person name="Kim M."/>
            <person name="Maeng S."/>
            <person name="Sathiyaraj S."/>
        </authorList>
    </citation>
    <scope>NUCLEOTIDE SEQUENCE [LARGE SCALE GENOMIC DNA]</scope>
    <source>
        <strain evidence="1 2">17J27-24</strain>
    </source>
</reference>
<keyword evidence="2" id="KW-1185">Reference proteome</keyword>
<gene>
    <name evidence="1" type="ORF">E2493_13545</name>
</gene>